<dbReference type="GO" id="GO:0003677">
    <property type="term" value="F:DNA binding"/>
    <property type="evidence" value="ECO:0007669"/>
    <property type="project" value="UniProtKB-KW"/>
</dbReference>
<dbReference type="Pfam" id="PF12836">
    <property type="entry name" value="HHH_3"/>
    <property type="match status" value="1"/>
</dbReference>
<dbReference type="NCBIfam" id="TIGR00426">
    <property type="entry name" value="competence protein ComEA helix-hairpin-helix repeat region"/>
    <property type="match status" value="1"/>
</dbReference>
<evidence type="ECO:0000256" key="1">
    <source>
        <dbReference type="SAM" id="MobiDB-lite"/>
    </source>
</evidence>
<dbReference type="Gene3D" id="1.10.150.310">
    <property type="entry name" value="Tex RuvX-like domain-like"/>
    <property type="match status" value="1"/>
</dbReference>
<dbReference type="EMBL" id="QRCT01000016">
    <property type="protein sequence ID" value="RDU23986.1"/>
    <property type="molecule type" value="Genomic_DNA"/>
</dbReference>
<dbReference type="AlphaFoldDB" id="A0A371AWM2"/>
<proteinExistence type="predicted"/>
<comment type="caution">
    <text evidence="3">The sequence shown here is derived from an EMBL/GenBank/DDBJ whole genome shotgun (WGS) entry which is preliminary data.</text>
</comment>
<dbReference type="PANTHER" id="PTHR21180:SF32">
    <property type="entry name" value="ENDONUCLEASE_EXONUCLEASE_PHOSPHATASE FAMILY DOMAIN-CONTAINING PROTEIN 1"/>
    <property type="match status" value="1"/>
</dbReference>
<keyword evidence="4" id="KW-1185">Reference proteome</keyword>
<feature type="domain" description="Helix-hairpin-helix DNA-binding motif class 1" evidence="2">
    <location>
        <begin position="201"/>
        <end position="220"/>
    </location>
</feature>
<dbReference type="InterPro" id="IPR003583">
    <property type="entry name" value="Hlx-hairpin-Hlx_DNA-bd_motif"/>
</dbReference>
<reference evidence="3 4" key="1">
    <citation type="submission" date="2018-07" db="EMBL/GenBank/DDBJ databases">
        <title>Anaerosacharophilus polymeroproducens gen. nov. sp. nov., an anaerobic bacterium isolated from salt field.</title>
        <authorList>
            <person name="Kim W."/>
            <person name="Yang S.-H."/>
            <person name="Oh J."/>
            <person name="Lee J.-H."/>
            <person name="Kwon K.K."/>
        </authorList>
    </citation>
    <scope>NUCLEOTIDE SEQUENCE [LARGE SCALE GENOMIC DNA]</scope>
    <source>
        <strain evidence="3 4">MCWD5</strain>
    </source>
</reference>
<dbReference type="SUPFAM" id="SSF47781">
    <property type="entry name" value="RuvA domain 2-like"/>
    <property type="match status" value="1"/>
</dbReference>
<accession>A0A371AWM2</accession>
<dbReference type="InterPro" id="IPR004509">
    <property type="entry name" value="Competence_ComEA_HhH"/>
</dbReference>
<evidence type="ECO:0000259" key="2">
    <source>
        <dbReference type="SMART" id="SM00278"/>
    </source>
</evidence>
<feature type="region of interest" description="Disordered" evidence="1">
    <location>
        <begin position="43"/>
        <end position="70"/>
    </location>
</feature>
<evidence type="ECO:0000313" key="3">
    <source>
        <dbReference type="EMBL" id="RDU23986.1"/>
    </source>
</evidence>
<dbReference type="Gene3D" id="3.10.560.10">
    <property type="entry name" value="Outer membrane lipoprotein wza domain like"/>
    <property type="match status" value="1"/>
</dbReference>
<dbReference type="OrthoDB" id="9790239at2"/>
<dbReference type="GO" id="GO:0015627">
    <property type="term" value="C:type II protein secretion system complex"/>
    <property type="evidence" value="ECO:0007669"/>
    <property type="project" value="TreeGrafter"/>
</dbReference>
<dbReference type="Pfam" id="PF10531">
    <property type="entry name" value="SLBB"/>
    <property type="match status" value="1"/>
</dbReference>
<dbReference type="SMART" id="SM00278">
    <property type="entry name" value="HhH1"/>
    <property type="match status" value="2"/>
</dbReference>
<organism evidence="3 4">
    <name type="scientific">Anaerosacchariphilus polymeriproducens</name>
    <dbReference type="NCBI Taxonomy" id="1812858"/>
    <lineage>
        <taxon>Bacteria</taxon>
        <taxon>Bacillati</taxon>
        <taxon>Bacillota</taxon>
        <taxon>Clostridia</taxon>
        <taxon>Lachnospirales</taxon>
        <taxon>Lachnospiraceae</taxon>
        <taxon>Anaerosacchariphilus</taxon>
    </lineage>
</organism>
<dbReference type="SUPFAM" id="SSF142984">
    <property type="entry name" value="Nqo1 middle domain-like"/>
    <property type="match status" value="1"/>
</dbReference>
<dbReference type="Proteomes" id="UP000255036">
    <property type="component" value="Unassembled WGS sequence"/>
</dbReference>
<dbReference type="GO" id="GO:0015628">
    <property type="term" value="P:protein secretion by the type II secretion system"/>
    <property type="evidence" value="ECO:0007669"/>
    <property type="project" value="TreeGrafter"/>
</dbReference>
<name>A0A371AWM2_9FIRM</name>
<dbReference type="GO" id="GO:0006281">
    <property type="term" value="P:DNA repair"/>
    <property type="evidence" value="ECO:0007669"/>
    <property type="project" value="InterPro"/>
</dbReference>
<dbReference type="InterPro" id="IPR051675">
    <property type="entry name" value="Endo/Exo/Phosphatase_dom_1"/>
</dbReference>
<dbReference type="PANTHER" id="PTHR21180">
    <property type="entry name" value="ENDONUCLEASE/EXONUCLEASE/PHOSPHATASE FAMILY DOMAIN-CONTAINING PROTEIN 1"/>
    <property type="match status" value="1"/>
</dbReference>
<sequence>MSDSKKFKVFSVILFLLLFFCMGCNKKENVLFEEEFQEIREKQNANTEQEIKDTKEDTEKTNDLKEDAKENQQDKNQKVCVYVCGAVNNPGVYCLEKGKRIADVIEMAGGLKEEADLDYINLAEILTDAQMIKVLTVEEAQNEKTKENTNADSELKQKEKSVVNLNTATLEQLMTIPGIGQNKADSIIAYREEHGSFHAVEDIMNIPGIKEGVLKKIKDYITVD</sequence>
<dbReference type="RefSeq" id="WP_115481420.1">
    <property type="nucleotide sequence ID" value="NZ_QRCT01000016.1"/>
</dbReference>
<dbReference type="InterPro" id="IPR019554">
    <property type="entry name" value="Soluble_ligand-bd"/>
</dbReference>
<protein>
    <submittedName>
        <fullName evidence="3">ComEA family DNA-binding protein</fullName>
    </submittedName>
</protein>
<feature type="domain" description="Helix-hairpin-helix DNA-binding motif class 1" evidence="2">
    <location>
        <begin position="171"/>
        <end position="190"/>
    </location>
</feature>
<dbReference type="InterPro" id="IPR010994">
    <property type="entry name" value="RuvA_2-like"/>
</dbReference>
<keyword evidence="3" id="KW-0238">DNA-binding</keyword>
<gene>
    <name evidence="3" type="ORF">DWV06_06745</name>
</gene>
<evidence type="ECO:0000313" key="4">
    <source>
        <dbReference type="Proteomes" id="UP000255036"/>
    </source>
</evidence>